<dbReference type="GO" id="GO:0004047">
    <property type="term" value="F:aminomethyltransferase activity"/>
    <property type="evidence" value="ECO:0007669"/>
    <property type="project" value="UniProtKB-EC"/>
</dbReference>
<accession>A0A6J6D0K8</accession>
<dbReference type="GO" id="GO:0006546">
    <property type="term" value="P:glycine catabolic process"/>
    <property type="evidence" value="ECO:0007669"/>
    <property type="project" value="InterPro"/>
</dbReference>
<dbReference type="InterPro" id="IPR029043">
    <property type="entry name" value="GcvT/YgfZ_C"/>
</dbReference>
<comment type="catalytic activity">
    <reaction evidence="6">
        <text>N(6)-[(R)-S(8)-aminomethyldihydrolipoyl]-L-lysyl-[protein] + (6S)-5,6,7,8-tetrahydrofolate = N(6)-[(R)-dihydrolipoyl]-L-lysyl-[protein] + (6R)-5,10-methylene-5,6,7,8-tetrahydrofolate + NH4(+)</text>
        <dbReference type="Rhea" id="RHEA:16945"/>
        <dbReference type="Rhea" id="RHEA-COMP:10475"/>
        <dbReference type="Rhea" id="RHEA-COMP:10492"/>
        <dbReference type="ChEBI" id="CHEBI:15636"/>
        <dbReference type="ChEBI" id="CHEBI:28938"/>
        <dbReference type="ChEBI" id="CHEBI:57453"/>
        <dbReference type="ChEBI" id="CHEBI:83100"/>
        <dbReference type="ChEBI" id="CHEBI:83143"/>
        <dbReference type="EC" id="2.1.2.10"/>
    </reaction>
</comment>
<feature type="domain" description="Aminomethyltransferase C-terminal" evidence="8">
    <location>
        <begin position="269"/>
        <end position="346"/>
    </location>
</feature>
<evidence type="ECO:0000256" key="5">
    <source>
        <dbReference type="ARBA" id="ARBA00031395"/>
    </source>
</evidence>
<dbReference type="SUPFAM" id="SSF101790">
    <property type="entry name" value="Aminomethyltransferase beta-barrel domain"/>
    <property type="match status" value="1"/>
</dbReference>
<dbReference type="GO" id="GO:0005829">
    <property type="term" value="C:cytosol"/>
    <property type="evidence" value="ECO:0007669"/>
    <property type="project" value="TreeGrafter"/>
</dbReference>
<dbReference type="PANTHER" id="PTHR43757">
    <property type="entry name" value="AMINOMETHYLTRANSFERASE"/>
    <property type="match status" value="1"/>
</dbReference>
<dbReference type="InterPro" id="IPR028896">
    <property type="entry name" value="GcvT/YgfZ/DmdA"/>
</dbReference>
<dbReference type="InterPro" id="IPR006222">
    <property type="entry name" value="GCVT_N"/>
</dbReference>
<sequence length="349" mass="37160">MKFSPLDASHRALGAKITEFGGWEMPLSYAQGTLAEHNACRQSAAMFDVSHLGTVRVEGADAFDRLQSVLTNDLGKIRPGRAQYTHLLDNDDASVVDDIIVWGVHESRFDVMPNASNTDGVVAAIGGVDVTAERAVIAVQGPEARKCVSTFWPEAAGVKRFDVAELLFGDTVCVVAGTGYTGEDGIEISVPREAATRLWDALLHAGVVPAGLGARDTLRLEAGLPLHGHELGKGITSLQAGLEWVVAWGKPTFRGRDALWAEKQNGLGRRLYGVTIEGRRPAREGSAVLAPNGAHIGYVTSGNFSPSLGHCIAFVLMSGEWTLGTVVSIDIRGTTVEGTICHVPFVPKK</sequence>
<dbReference type="InterPro" id="IPR027266">
    <property type="entry name" value="TrmE/GcvT-like"/>
</dbReference>
<dbReference type="Pfam" id="PF01571">
    <property type="entry name" value="GCV_T"/>
    <property type="match status" value="1"/>
</dbReference>
<comment type="similarity">
    <text evidence="1">Belongs to the GcvT family.</text>
</comment>
<keyword evidence="3" id="KW-0032">Aminotransferase</keyword>
<evidence type="ECO:0000256" key="4">
    <source>
        <dbReference type="ARBA" id="ARBA00022679"/>
    </source>
</evidence>
<dbReference type="GO" id="GO:0005960">
    <property type="term" value="C:glycine cleavage complex"/>
    <property type="evidence" value="ECO:0007669"/>
    <property type="project" value="InterPro"/>
</dbReference>
<dbReference type="NCBIfam" id="NF001567">
    <property type="entry name" value="PRK00389.1"/>
    <property type="match status" value="1"/>
</dbReference>
<protein>
    <recommendedName>
        <fullName evidence="2">aminomethyltransferase</fullName>
        <ecNumber evidence="2">2.1.2.10</ecNumber>
    </recommendedName>
    <alternativeName>
        <fullName evidence="5">Glycine cleavage system T protein</fullName>
    </alternativeName>
</protein>
<dbReference type="EC" id="2.1.2.10" evidence="2"/>
<dbReference type="Pfam" id="PF08669">
    <property type="entry name" value="GCV_T_C"/>
    <property type="match status" value="1"/>
</dbReference>
<evidence type="ECO:0000256" key="2">
    <source>
        <dbReference type="ARBA" id="ARBA00012616"/>
    </source>
</evidence>
<evidence type="ECO:0000259" key="7">
    <source>
        <dbReference type="Pfam" id="PF01571"/>
    </source>
</evidence>
<gene>
    <name evidence="9" type="ORF">UFOPK1572_00549</name>
</gene>
<feature type="domain" description="GCVT N-terminal" evidence="7">
    <location>
        <begin position="8"/>
        <end position="250"/>
    </location>
</feature>
<evidence type="ECO:0000313" key="9">
    <source>
        <dbReference type="EMBL" id="CAB4556834.1"/>
    </source>
</evidence>
<dbReference type="Gene3D" id="3.30.1360.120">
    <property type="entry name" value="Probable tRNA modification gtpase trme, domain 1"/>
    <property type="match status" value="1"/>
</dbReference>
<keyword evidence="4" id="KW-0808">Transferase</keyword>
<reference evidence="9" key="1">
    <citation type="submission" date="2020-05" db="EMBL/GenBank/DDBJ databases">
        <authorList>
            <person name="Chiriac C."/>
            <person name="Salcher M."/>
            <person name="Ghai R."/>
            <person name="Kavagutti S V."/>
        </authorList>
    </citation>
    <scope>NUCLEOTIDE SEQUENCE</scope>
</reference>
<dbReference type="AlphaFoldDB" id="A0A6J6D0K8"/>
<evidence type="ECO:0000256" key="1">
    <source>
        <dbReference type="ARBA" id="ARBA00008609"/>
    </source>
</evidence>
<name>A0A6J6D0K8_9ZZZZ</name>
<dbReference type="InterPro" id="IPR013977">
    <property type="entry name" value="GcvT_C"/>
</dbReference>
<dbReference type="PIRSF" id="PIRSF006487">
    <property type="entry name" value="GcvT"/>
    <property type="match status" value="1"/>
</dbReference>
<dbReference type="SUPFAM" id="SSF103025">
    <property type="entry name" value="Folate-binding domain"/>
    <property type="match status" value="1"/>
</dbReference>
<evidence type="ECO:0000256" key="6">
    <source>
        <dbReference type="ARBA" id="ARBA00047665"/>
    </source>
</evidence>
<evidence type="ECO:0000256" key="3">
    <source>
        <dbReference type="ARBA" id="ARBA00022576"/>
    </source>
</evidence>
<dbReference type="GO" id="GO:0008483">
    <property type="term" value="F:transaminase activity"/>
    <property type="evidence" value="ECO:0007669"/>
    <property type="project" value="UniProtKB-KW"/>
</dbReference>
<dbReference type="NCBIfam" id="TIGR00528">
    <property type="entry name" value="gcvT"/>
    <property type="match status" value="1"/>
</dbReference>
<evidence type="ECO:0000259" key="8">
    <source>
        <dbReference type="Pfam" id="PF08669"/>
    </source>
</evidence>
<dbReference type="EMBL" id="CAEZTC010000050">
    <property type="protein sequence ID" value="CAB4556834.1"/>
    <property type="molecule type" value="Genomic_DNA"/>
</dbReference>
<dbReference type="InterPro" id="IPR006223">
    <property type="entry name" value="GcvT"/>
</dbReference>
<organism evidence="9">
    <name type="scientific">freshwater metagenome</name>
    <dbReference type="NCBI Taxonomy" id="449393"/>
    <lineage>
        <taxon>unclassified sequences</taxon>
        <taxon>metagenomes</taxon>
        <taxon>ecological metagenomes</taxon>
    </lineage>
</organism>
<proteinExistence type="inferred from homology"/>
<dbReference type="PANTHER" id="PTHR43757:SF2">
    <property type="entry name" value="AMINOMETHYLTRANSFERASE, MITOCHONDRIAL"/>
    <property type="match status" value="1"/>
</dbReference>